<keyword evidence="1" id="KW-0175">Coiled coil</keyword>
<dbReference type="Proteomes" id="UP000249754">
    <property type="component" value="Unassembled WGS sequence"/>
</dbReference>
<reference evidence="2 3" key="1">
    <citation type="submission" date="2018-06" db="EMBL/GenBank/DDBJ databases">
        <title>Genomic Encyclopedia of Archaeal and Bacterial Type Strains, Phase II (KMG-II): from individual species to whole genera.</title>
        <authorList>
            <person name="Goeker M."/>
        </authorList>
    </citation>
    <scope>NUCLEOTIDE SEQUENCE [LARGE SCALE GENOMIC DNA]</scope>
    <source>
        <strain evidence="2 3">DSM 14825</strain>
    </source>
</reference>
<proteinExistence type="predicted"/>
<gene>
    <name evidence="2" type="ORF">LY11_05082</name>
</gene>
<evidence type="ECO:0000313" key="3">
    <source>
        <dbReference type="Proteomes" id="UP000249754"/>
    </source>
</evidence>
<evidence type="ECO:0000256" key="1">
    <source>
        <dbReference type="SAM" id="Coils"/>
    </source>
</evidence>
<organism evidence="2 3">
    <name type="scientific">Pedobacter cryoconitis</name>
    <dbReference type="NCBI Taxonomy" id="188932"/>
    <lineage>
        <taxon>Bacteria</taxon>
        <taxon>Pseudomonadati</taxon>
        <taxon>Bacteroidota</taxon>
        <taxon>Sphingobacteriia</taxon>
        <taxon>Sphingobacteriales</taxon>
        <taxon>Sphingobacteriaceae</taxon>
        <taxon>Pedobacter</taxon>
    </lineage>
</organism>
<dbReference type="RefSeq" id="WP_111636362.1">
    <property type="nucleotide sequence ID" value="NZ_QLLR01000046.1"/>
</dbReference>
<protein>
    <submittedName>
        <fullName evidence="2">Uncharacterized protein</fullName>
    </submittedName>
</protein>
<dbReference type="AlphaFoldDB" id="A0A327RVC4"/>
<feature type="coiled-coil region" evidence="1">
    <location>
        <begin position="24"/>
        <end position="55"/>
    </location>
</feature>
<dbReference type="EMBL" id="QLLR01000046">
    <property type="protein sequence ID" value="RAJ20880.1"/>
    <property type="molecule type" value="Genomic_DNA"/>
</dbReference>
<sequence>MENQQDNSASIQNKKFTEALLEKSAELKVKTVKVNEKLQELKKQTENLLHGKNDQSQGS</sequence>
<name>A0A327RVC4_9SPHI</name>
<accession>A0A327RVC4</accession>
<evidence type="ECO:0000313" key="2">
    <source>
        <dbReference type="EMBL" id="RAJ20880.1"/>
    </source>
</evidence>
<comment type="caution">
    <text evidence="2">The sequence shown here is derived from an EMBL/GenBank/DDBJ whole genome shotgun (WGS) entry which is preliminary data.</text>
</comment>